<comment type="cofactor">
    <cofactor evidence="1">
        <name>Mg(2+)</name>
        <dbReference type="ChEBI" id="CHEBI:18420"/>
    </cofactor>
</comment>
<dbReference type="Proteomes" id="UP000256661">
    <property type="component" value="Unassembled WGS sequence"/>
</dbReference>
<reference evidence="5 6" key="1">
    <citation type="submission" date="2018-08" db="EMBL/GenBank/DDBJ databases">
        <title>Sequencing the genomes of 1000 actinobacteria strains.</title>
        <authorList>
            <person name="Klenk H.-P."/>
        </authorList>
    </citation>
    <scope>NUCLEOTIDE SEQUENCE [LARGE SCALE GENOMIC DNA]</scope>
    <source>
        <strain evidence="5 6">DSM 43927</strain>
    </source>
</reference>
<dbReference type="GO" id="GO:0000287">
    <property type="term" value="F:magnesium ion binding"/>
    <property type="evidence" value="ECO:0007669"/>
    <property type="project" value="TreeGrafter"/>
</dbReference>
<evidence type="ECO:0000313" key="5">
    <source>
        <dbReference type="EMBL" id="REE99361.1"/>
    </source>
</evidence>
<evidence type="ECO:0000313" key="6">
    <source>
        <dbReference type="Proteomes" id="UP000256661"/>
    </source>
</evidence>
<dbReference type="Gene3D" id="3.20.20.60">
    <property type="entry name" value="Phosphoenolpyruvate-binding domains"/>
    <property type="match status" value="2"/>
</dbReference>
<keyword evidence="3 4" id="KW-0460">Magnesium</keyword>
<proteinExistence type="predicted"/>
<dbReference type="GO" id="GO:0016829">
    <property type="term" value="F:lyase activity"/>
    <property type="evidence" value="ECO:0007669"/>
    <property type="project" value="UniProtKB-KW"/>
</dbReference>
<protein>
    <submittedName>
        <fullName evidence="5">Citrate lyase beta subunit</fullName>
    </submittedName>
</protein>
<organism evidence="5 6">
    <name type="scientific">Thermomonospora umbrina</name>
    <dbReference type="NCBI Taxonomy" id="111806"/>
    <lineage>
        <taxon>Bacteria</taxon>
        <taxon>Bacillati</taxon>
        <taxon>Actinomycetota</taxon>
        <taxon>Actinomycetes</taxon>
        <taxon>Streptosporangiales</taxon>
        <taxon>Thermomonosporaceae</taxon>
        <taxon>Thermomonospora</taxon>
    </lineage>
</organism>
<dbReference type="OrthoDB" id="348111at2"/>
<sequence>MRHFDHVSAARRKHLFYRHPRPFGRDDDPAVLAVALGATLYSPATRPALADDIAKAARRGVTSMVVCLEDAIPDDEVPAAEANVVAQLHRAHATGLPMPLLFIRVRTPDQIPDLARRLGDAVELVSGFVLPKFTATCGGAFLDALEQTRPLTSRRLLAMPVIESREAVYRETRTDMLHDVARLLAKHADLVLAVRLGATDLCAAYGLRRPPDLTIYDIHPVASVISDVVNVLGRADGSGFVVTGPVWEYFSAGERLFKPQLRQAPFERRDAATLRQHIISAELDGLIREVHLDKANGLTGKTVIHPTHVPAVHALSVVTHEEYCDAADILGVAGGGAMASSYANKMNEAKPHRAWAERLMLRARLFGVAAEDVTFVELLEAAGGL</sequence>
<keyword evidence="5" id="KW-0456">Lyase</keyword>
<evidence type="ECO:0000256" key="1">
    <source>
        <dbReference type="ARBA" id="ARBA00001946"/>
    </source>
</evidence>
<dbReference type="SUPFAM" id="SSF51621">
    <property type="entry name" value="Phosphoenolpyruvate/pyruvate domain"/>
    <property type="match status" value="1"/>
</dbReference>
<dbReference type="PANTHER" id="PTHR32308:SF10">
    <property type="entry name" value="CITRATE LYASE SUBUNIT BETA"/>
    <property type="match status" value="1"/>
</dbReference>
<evidence type="ECO:0000256" key="4">
    <source>
        <dbReference type="PIRSR" id="PIRSR015582-2"/>
    </source>
</evidence>
<dbReference type="InterPro" id="IPR015813">
    <property type="entry name" value="Pyrv/PenolPyrv_kinase-like_dom"/>
</dbReference>
<dbReference type="Pfam" id="PF15617">
    <property type="entry name" value="C-C_Bond_Lyase"/>
    <property type="match status" value="1"/>
</dbReference>
<name>A0A3D9T6H1_9ACTN</name>
<evidence type="ECO:0000256" key="2">
    <source>
        <dbReference type="ARBA" id="ARBA00022723"/>
    </source>
</evidence>
<dbReference type="InterPro" id="IPR040442">
    <property type="entry name" value="Pyrv_kinase-like_dom_sf"/>
</dbReference>
<dbReference type="AlphaFoldDB" id="A0A3D9T6H1"/>
<dbReference type="PIRSF" id="PIRSF015582">
    <property type="entry name" value="Cit_lyase_B"/>
    <property type="match status" value="1"/>
</dbReference>
<dbReference type="RefSeq" id="WP_116024677.1">
    <property type="nucleotide sequence ID" value="NZ_QTTT01000001.1"/>
</dbReference>
<dbReference type="PANTHER" id="PTHR32308">
    <property type="entry name" value="LYASE BETA SUBUNIT, PUTATIVE (AFU_ORTHOLOGUE AFUA_4G13030)-RELATED"/>
    <property type="match status" value="1"/>
</dbReference>
<dbReference type="EMBL" id="QTTT01000001">
    <property type="protein sequence ID" value="REE99361.1"/>
    <property type="molecule type" value="Genomic_DNA"/>
</dbReference>
<dbReference type="InterPro" id="IPR011206">
    <property type="entry name" value="Citrate_lyase_beta/mcl1/mcl2"/>
</dbReference>
<gene>
    <name evidence="5" type="ORF">DFJ69_4871</name>
</gene>
<evidence type="ECO:0000256" key="3">
    <source>
        <dbReference type="ARBA" id="ARBA00022842"/>
    </source>
</evidence>
<dbReference type="InterPro" id="IPR039480">
    <property type="entry name" value="C-C_Bond_Lyase-like"/>
</dbReference>
<keyword evidence="6" id="KW-1185">Reference proteome</keyword>
<accession>A0A3D9T6H1</accession>
<comment type="caution">
    <text evidence="5">The sequence shown here is derived from an EMBL/GenBank/DDBJ whole genome shotgun (WGS) entry which is preliminary data.</text>
</comment>
<keyword evidence="2 4" id="KW-0479">Metal-binding</keyword>
<feature type="binding site" evidence="4">
    <location>
        <position position="200"/>
    </location>
    <ligand>
        <name>Mg(2+)</name>
        <dbReference type="ChEBI" id="CHEBI:18420"/>
    </ligand>
</feature>
<dbReference type="GO" id="GO:0006107">
    <property type="term" value="P:oxaloacetate metabolic process"/>
    <property type="evidence" value="ECO:0007669"/>
    <property type="project" value="TreeGrafter"/>
</dbReference>